<evidence type="ECO:0000313" key="8">
    <source>
        <dbReference type="Proteomes" id="UP000008743"/>
    </source>
</evidence>
<organism evidence="7 8">
    <name type="scientific">Capsaspora owczarzaki (strain ATCC 30864)</name>
    <dbReference type="NCBI Taxonomy" id="595528"/>
    <lineage>
        <taxon>Eukaryota</taxon>
        <taxon>Filasterea</taxon>
        <taxon>Capsaspora</taxon>
    </lineage>
</organism>
<keyword evidence="1" id="KW-0479">Metal-binding</keyword>
<sequence length="511" mass="55083">MLAVAAPRVWLVAVHLVINPNQNTAQKLLCKPNLKPSLGQALNVQSWMSTRSLRPRRLSSRRRREIARAIDEEQMRHADQASAQCVICLSSFTERGRLPTCPHLFCAPCIQAWADVNNACPMCKLVFRVIIVEEIATKLVLRKIRVESREQPQWYADQMPIPDETDEHEEDGSGHAAHSPSFLEHEHNVEDKNEDEDEDEDEGEGEGEDNDNHKLQHRGRRTIARATRLPSMSDSSAPCSSSSEQTSSATGAAVFDFDVDFDDDARHPPPKRSRVGHAQDRAPLRSAPFMFQPLAHAFASGMPRPRKAPPLSDIEDSDGDDSNPNPVGSSSAAPAPLAQSSSSPPPQLAASGTDAADTSFVAIESPAHPALARCHPPHARANRAPLANVGNLLHIAQQPSKQANNSACQPPGSPVFIDLSSTPSRASQPIVSQSPSKRTAMPRSFSLSPIKGNVRTLVPSTPSPPGSPEASCLPLTPAAVVLVPDTPPSRKKRASGAAPPILIHSQSFGSP</sequence>
<keyword evidence="2 4" id="KW-0863">Zinc-finger</keyword>
<dbReference type="Gene3D" id="3.30.40.10">
    <property type="entry name" value="Zinc/RING finger domain, C3HC4 (zinc finger)"/>
    <property type="match status" value="1"/>
</dbReference>
<feature type="compositionally biased region" description="Acidic residues" evidence="5">
    <location>
        <begin position="192"/>
        <end position="209"/>
    </location>
</feature>
<accession>A0A0D2WHP7</accession>
<dbReference type="InterPro" id="IPR047157">
    <property type="entry name" value="PHRF1/Atg35"/>
</dbReference>
<dbReference type="PROSITE" id="PS00518">
    <property type="entry name" value="ZF_RING_1"/>
    <property type="match status" value="1"/>
</dbReference>
<dbReference type="eggNOG" id="KOG0825">
    <property type="taxonomic scope" value="Eukaryota"/>
</dbReference>
<dbReference type="InterPro" id="IPR017907">
    <property type="entry name" value="Znf_RING_CS"/>
</dbReference>
<evidence type="ECO:0000256" key="5">
    <source>
        <dbReference type="SAM" id="MobiDB-lite"/>
    </source>
</evidence>
<dbReference type="Proteomes" id="UP000008743">
    <property type="component" value="Unassembled WGS sequence"/>
</dbReference>
<feature type="region of interest" description="Disordered" evidence="5">
    <location>
        <begin position="393"/>
        <end position="511"/>
    </location>
</feature>
<reference evidence="7" key="1">
    <citation type="submission" date="2011-02" db="EMBL/GenBank/DDBJ databases">
        <title>The Genome Sequence of Capsaspora owczarzaki ATCC 30864.</title>
        <authorList>
            <consortium name="The Broad Institute Genome Sequencing Platform"/>
            <person name="Russ C."/>
            <person name="Cuomo C."/>
            <person name="Burger G."/>
            <person name="Gray M.W."/>
            <person name="Holland P.W.H."/>
            <person name="King N."/>
            <person name="Lang F.B.F."/>
            <person name="Roger A.J."/>
            <person name="Ruiz-Trillo I."/>
            <person name="Young S.K."/>
            <person name="Zeng Q."/>
            <person name="Gargeya S."/>
            <person name="Alvarado L."/>
            <person name="Berlin A."/>
            <person name="Chapman S.B."/>
            <person name="Chen Z."/>
            <person name="Freedman E."/>
            <person name="Gellesch M."/>
            <person name="Goldberg J."/>
            <person name="Griggs A."/>
            <person name="Gujja S."/>
            <person name="Heilman E."/>
            <person name="Heiman D."/>
            <person name="Howarth C."/>
            <person name="Mehta T."/>
            <person name="Neiman D."/>
            <person name="Pearson M."/>
            <person name="Roberts A."/>
            <person name="Saif S."/>
            <person name="Shea T."/>
            <person name="Shenoy N."/>
            <person name="Sisk P."/>
            <person name="Stolte C."/>
            <person name="Sykes S."/>
            <person name="White J."/>
            <person name="Yandava C."/>
            <person name="Haas B."/>
            <person name="Nusbaum C."/>
            <person name="Birren B."/>
        </authorList>
    </citation>
    <scope>NUCLEOTIDE SEQUENCE</scope>
    <source>
        <strain evidence="7">ATCC 30864</strain>
    </source>
</reference>
<dbReference type="PANTHER" id="PTHR12618:SF20">
    <property type="entry name" value="PHD AND RING FINGER DOMAIN-CONTAINING PROTEIN 1"/>
    <property type="match status" value="1"/>
</dbReference>
<feature type="compositionally biased region" description="Low complexity" evidence="5">
    <location>
        <begin position="329"/>
        <end position="342"/>
    </location>
</feature>
<feature type="compositionally biased region" description="Low complexity" evidence="5">
    <location>
        <begin position="231"/>
        <end position="256"/>
    </location>
</feature>
<name>A0A0D2WHP7_CAPO3</name>
<evidence type="ECO:0000256" key="4">
    <source>
        <dbReference type="PROSITE-ProRule" id="PRU00175"/>
    </source>
</evidence>
<dbReference type="AlphaFoldDB" id="A0A0D2WHP7"/>
<dbReference type="EMBL" id="KE346360">
    <property type="protein sequence ID" value="KJE89164.1"/>
    <property type="molecule type" value="Genomic_DNA"/>
</dbReference>
<evidence type="ECO:0000313" key="7">
    <source>
        <dbReference type="EMBL" id="KJE89165.1"/>
    </source>
</evidence>
<dbReference type="PANTHER" id="PTHR12618">
    <property type="entry name" value="PHD AND RING FINGER DOMAIN-CONTAINING PROTEIN 1"/>
    <property type="match status" value="1"/>
</dbReference>
<dbReference type="EMBL" id="KE346360">
    <property type="protein sequence ID" value="KJE89166.1"/>
    <property type="molecule type" value="Genomic_DNA"/>
</dbReference>
<evidence type="ECO:0000256" key="2">
    <source>
        <dbReference type="ARBA" id="ARBA00022771"/>
    </source>
</evidence>
<dbReference type="Pfam" id="PF13639">
    <property type="entry name" value="zf-RING_2"/>
    <property type="match status" value="1"/>
</dbReference>
<keyword evidence="3" id="KW-0862">Zinc</keyword>
<evidence type="ECO:0000256" key="1">
    <source>
        <dbReference type="ARBA" id="ARBA00022723"/>
    </source>
</evidence>
<gene>
    <name evidence="7" type="ORF">CAOG_000693</name>
</gene>
<feature type="region of interest" description="Disordered" evidence="5">
    <location>
        <begin position="155"/>
        <end position="362"/>
    </location>
</feature>
<dbReference type="InterPro" id="IPR001841">
    <property type="entry name" value="Znf_RING"/>
</dbReference>
<proteinExistence type="predicted"/>
<reference evidence="8" key="2">
    <citation type="submission" date="2011-02" db="EMBL/GenBank/DDBJ databases">
        <title>The Genome Sequence of Capsaspora owczarzaki ATCC 30864.</title>
        <authorList>
            <person name="Russ C."/>
            <person name="Cuomo C."/>
            <person name="Burger G."/>
            <person name="Gray M.W."/>
            <person name="Holland P.W.H."/>
            <person name="King N."/>
            <person name="Lang F.B.F."/>
            <person name="Roger A.J."/>
            <person name="Ruiz-Trillo I."/>
            <person name="Young S.K."/>
            <person name="Zeng Q."/>
            <person name="Gargeya S."/>
            <person name="Alvarado L."/>
            <person name="Berlin A."/>
            <person name="Chapman S.B."/>
            <person name="Chen Z."/>
            <person name="Freedman E."/>
            <person name="Gellesch M."/>
            <person name="Goldberg J."/>
            <person name="Griggs A."/>
            <person name="Gujja S."/>
            <person name="Heilman E."/>
            <person name="Heiman D."/>
            <person name="Howarth C."/>
            <person name="Mehta T."/>
            <person name="Neiman D."/>
            <person name="Pearson M."/>
            <person name="Roberts A."/>
            <person name="Saif S."/>
            <person name="Shea T."/>
            <person name="Shenoy N."/>
            <person name="Sisk P."/>
            <person name="Stolte C."/>
            <person name="Sykes S."/>
            <person name="White J."/>
            <person name="Yandava C."/>
            <person name="Haas B."/>
            <person name="Nusbaum C."/>
            <person name="Birren B."/>
        </authorList>
    </citation>
    <scope>NUCLEOTIDE SEQUENCE</scope>
    <source>
        <strain evidence="8">ATCC 30864</strain>
    </source>
</reference>
<evidence type="ECO:0000259" key="6">
    <source>
        <dbReference type="PROSITE" id="PS50089"/>
    </source>
</evidence>
<dbReference type="GO" id="GO:0008270">
    <property type="term" value="F:zinc ion binding"/>
    <property type="evidence" value="ECO:0007669"/>
    <property type="project" value="UniProtKB-KW"/>
</dbReference>
<dbReference type="PROSITE" id="PS50089">
    <property type="entry name" value="ZF_RING_2"/>
    <property type="match status" value="1"/>
</dbReference>
<dbReference type="InParanoid" id="A0A0D2WHP7"/>
<dbReference type="EMBL" id="KE346360">
    <property type="protein sequence ID" value="KJE89165.1"/>
    <property type="molecule type" value="Genomic_DNA"/>
</dbReference>
<evidence type="ECO:0000256" key="3">
    <source>
        <dbReference type="ARBA" id="ARBA00022833"/>
    </source>
</evidence>
<feature type="compositionally biased region" description="Polar residues" evidence="5">
    <location>
        <begin position="419"/>
        <end position="437"/>
    </location>
</feature>
<feature type="domain" description="RING-type" evidence="6">
    <location>
        <begin position="85"/>
        <end position="124"/>
    </location>
</feature>
<feature type="compositionally biased region" description="Polar residues" evidence="5">
    <location>
        <begin position="397"/>
        <end position="408"/>
    </location>
</feature>
<protein>
    <recommendedName>
        <fullName evidence="6">RING-type domain-containing protein</fullName>
    </recommendedName>
</protein>
<dbReference type="OrthoDB" id="8062037at2759"/>
<dbReference type="SMART" id="SM00184">
    <property type="entry name" value="RING"/>
    <property type="match status" value="1"/>
</dbReference>
<dbReference type="InterPro" id="IPR013083">
    <property type="entry name" value="Znf_RING/FYVE/PHD"/>
</dbReference>
<dbReference type="SUPFAM" id="SSF57850">
    <property type="entry name" value="RING/U-box"/>
    <property type="match status" value="1"/>
</dbReference>
<keyword evidence="8" id="KW-1185">Reference proteome</keyword>